<gene>
    <name evidence="2" type="ORF">BDV23DRAFT_162726</name>
</gene>
<organism evidence="2">
    <name type="scientific">Petromyces alliaceus</name>
    <name type="common">Aspergillus alliaceus</name>
    <dbReference type="NCBI Taxonomy" id="209559"/>
    <lineage>
        <taxon>Eukaryota</taxon>
        <taxon>Fungi</taxon>
        <taxon>Dikarya</taxon>
        <taxon>Ascomycota</taxon>
        <taxon>Pezizomycotina</taxon>
        <taxon>Eurotiomycetes</taxon>
        <taxon>Eurotiomycetidae</taxon>
        <taxon>Eurotiales</taxon>
        <taxon>Aspergillaceae</taxon>
        <taxon>Aspergillus</taxon>
        <taxon>Aspergillus subgen. Circumdati</taxon>
    </lineage>
</organism>
<dbReference type="AlphaFoldDB" id="A0A5N7BZ30"/>
<feature type="transmembrane region" description="Helical" evidence="1">
    <location>
        <begin position="12"/>
        <end position="30"/>
    </location>
</feature>
<proteinExistence type="predicted"/>
<keyword evidence="1" id="KW-1133">Transmembrane helix</keyword>
<evidence type="ECO:0000313" key="2">
    <source>
        <dbReference type="EMBL" id="KAE8386727.1"/>
    </source>
</evidence>
<reference evidence="2" key="1">
    <citation type="submission" date="2019-04" db="EMBL/GenBank/DDBJ databases">
        <title>Friends and foes A comparative genomics studyof 23 Aspergillus species from section Flavi.</title>
        <authorList>
            <consortium name="DOE Joint Genome Institute"/>
            <person name="Kjaerbolling I."/>
            <person name="Vesth T."/>
            <person name="Frisvad J.C."/>
            <person name="Nybo J.L."/>
            <person name="Theobald S."/>
            <person name="Kildgaard S."/>
            <person name="Isbrandt T."/>
            <person name="Kuo A."/>
            <person name="Sato A."/>
            <person name="Lyhne E.K."/>
            <person name="Kogle M.E."/>
            <person name="Wiebenga A."/>
            <person name="Kun R.S."/>
            <person name="Lubbers R.J."/>
            <person name="Makela M.R."/>
            <person name="Barry K."/>
            <person name="Chovatia M."/>
            <person name="Clum A."/>
            <person name="Daum C."/>
            <person name="Haridas S."/>
            <person name="He G."/>
            <person name="LaButti K."/>
            <person name="Lipzen A."/>
            <person name="Mondo S."/>
            <person name="Riley R."/>
            <person name="Salamov A."/>
            <person name="Simmons B.A."/>
            <person name="Magnuson J.K."/>
            <person name="Henrissat B."/>
            <person name="Mortensen U.H."/>
            <person name="Larsen T.O."/>
            <person name="Devries R.P."/>
            <person name="Grigoriev I.V."/>
            <person name="Machida M."/>
            <person name="Baker S.E."/>
            <person name="Andersen M.R."/>
        </authorList>
    </citation>
    <scope>NUCLEOTIDE SEQUENCE [LARGE SCALE GENOMIC DNA]</scope>
    <source>
        <strain evidence="2">IBT 14317</strain>
    </source>
</reference>
<accession>A0A5N7BZ30</accession>
<keyword evidence="1" id="KW-0812">Transmembrane</keyword>
<keyword evidence="1" id="KW-0472">Membrane</keyword>
<evidence type="ECO:0000256" key="1">
    <source>
        <dbReference type="SAM" id="Phobius"/>
    </source>
</evidence>
<name>A0A5N7BZ30_PETAA</name>
<sequence length="64" mass="7428">MNLGRNMVPYVLALTYPELIPWVGISSFWMQRCYRSHERNITVLWYSGHGSEIGGRGKRERSAV</sequence>
<protein>
    <submittedName>
        <fullName evidence="2">Uncharacterized protein</fullName>
    </submittedName>
</protein>
<dbReference type="Proteomes" id="UP000326877">
    <property type="component" value="Unassembled WGS sequence"/>
</dbReference>
<dbReference type="EMBL" id="ML735306">
    <property type="protein sequence ID" value="KAE8386727.1"/>
    <property type="molecule type" value="Genomic_DNA"/>
</dbReference>